<dbReference type="InterPro" id="IPR039536">
    <property type="entry name" value="TetR_C_Proteobacteria"/>
</dbReference>
<organism evidence="6">
    <name type="scientific">Rhodopseudomonas palustris (strain BisB18)</name>
    <dbReference type="NCBI Taxonomy" id="316056"/>
    <lineage>
        <taxon>Bacteria</taxon>
        <taxon>Pseudomonadati</taxon>
        <taxon>Pseudomonadota</taxon>
        <taxon>Alphaproteobacteria</taxon>
        <taxon>Hyphomicrobiales</taxon>
        <taxon>Nitrobacteraceae</taxon>
        <taxon>Rhodopseudomonas</taxon>
    </lineage>
</organism>
<accession>Q213U0</accession>
<evidence type="ECO:0000256" key="1">
    <source>
        <dbReference type="ARBA" id="ARBA00023015"/>
    </source>
</evidence>
<reference evidence="6" key="1">
    <citation type="submission" date="2006-03" db="EMBL/GenBank/DDBJ databases">
        <title>Complete sequence of Rhodopseudomonas palustris BisB18.</title>
        <authorList>
            <consortium name="US DOE Joint Genome Institute"/>
            <person name="Copeland A."/>
            <person name="Lucas S."/>
            <person name="Lapidus A."/>
            <person name="Barry K."/>
            <person name="Detter J.C."/>
            <person name="Glavina del Rio T."/>
            <person name="Hammon N."/>
            <person name="Israni S."/>
            <person name="Dalin E."/>
            <person name="Tice H."/>
            <person name="Pitluck S."/>
            <person name="Chain P."/>
            <person name="Malfatti S."/>
            <person name="Shin M."/>
            <person name="Vergez L."/>
            <person name="Schmutz J."/>
            <person name="Larimer F."/>
            <person name="Land M."/>
            <person name="Hauser L."/>
            <person name="Pelletier D.A."/>
            <person name="Kyrpides N."/>
            <person name="Anderson I."/>
            <person name="Oda Y."/>
            <person name="Harwood C.S."/>
            <person name="Richardson P."/>
        </authorList>
    </citation>
    <scope>NUCLEOTIDE SEQUENCE [LARGE SCALE GENOMIC DNA]</scope>
    <source>
        <strain evidence="6">BisB18</strain>
    </source>
</reference>
<evidence type="ECO:0000256" key="4">
    <source>
        <dbReference type="PROSITE-ProRule" id="PRU00335"/>
    </source>
</evidence>
<keyword evidence="3" id="KW-0804">Transcription</keyword>
<evidence type="ECO:0000259" key="5">
    <source>
        <dbReference type="PROSITE" id="PS50977"/>
    </source>
</evidence>
<evidence type="ECO:0000313" key="6">
    <source>
        <dbReference type="EMBL" id="ABD88346.1"/>
    </source>
</evidence>
<dbReference type="PROSITE" id="PS50977">
    <property type="entry name" value="HTH_TETR_2"/>
    <property type="match status" value="1"/>
</dbReference>
<dbReference type="FunFam" id="1.10.10.60:FF:000141">
    <property type="entry name" value="TetR family transcriptional regulator"/>
    <property type="match status" value="1"/>
</dbReference>
<keyword evidence="2 4" id="KW-0238">DNA-binding</keyword>
<feature type="DNA-binding region" description="H-T-H motif" evidence="4">
    <location>
        <begin position="59"/>
        <end position="78"/>
    </location>
</feature>
<dbReference type="GO" id="GO:0003700">
    <property type="term" value="F:DNA-binding transcription factor activity"/>
    <property type="evidence" value="ECO:0007669"/>
    <property type="project" value="TreeGrafter"/>
</dbReference>
<dbReference type="AlphaFoldDB" id="Q213U0"/>
<gene>
    <name evidence="6" type="ordered locus">RPC_2798</name>
</gene>
<sequence length="251" mass="27428">MTVRTVFKSAECSSAPTMSVNGETDETRRMARVRTETKRDAILETAAQVFQERGLEGASMSEIAKRLGGSKATLYGYFPSKEELFVHVALRVAGQQILVMLKGLQDRAAEHPRTVLLDVGKELVGRVLAEDATTAYRLAVSYGRVGNLGRIFYEAGPGKAIEAFTRYFEAATAAGRLAVVDIDAAAHHLLALLESEITYRRTLQFGDEITRDAIDKSVGRAVDVFLAAYVADSRLTPQKPSRQSQSVKKTA</sequence>
<dbReference type="InterPro" id="IPR001647">
    <property type="entry name" value="HTH_TetR"/>
</dbReference>
<dbReference type="Pfam" id="PF14246">
    <property type="entry name" value="TetR_C_7"/>
    <property type="match status" value="1"/>
</dbReference>
<dbReference type="GO" id="GO:0000976">
    <property type="term" value="F:transcription cis-regulatory region binding"/>
    <property type="evidence" value="ECO:0007669"/>
    <property type="project" value="TreeGrafter"/>
</dbReference>
<dbReference type="InterPro" id="IPR009057">
    <property type="entry name" value="Homeodomain-like_sf"/>
</dbReference>
<evidence type="ECO:0000256" key="3">
    <source>
        <dbReference type="ARBA" id="ARBA00023163"/>
    </source>
</evidence>
<dbReference type="PANTHER" id="PTHR30055:SF119">
    <property type="entry name" value="NALC"/>
    <property type="match status" value="1"/>
</dbReference>
<dbReference type="HOGENOM" id="CLU_069356_27_0_5"/>
<protein>
    <submittedName>
        <fullName evidence="6">Transcriptional regulator, TetR family</fullName>
    </submittedName>
</protein>
<dbReference type="STRING" id="316056.RPC_2798"/>
<dbReference type="PRINTS" id="PR00455">
    <property type="entry name" value="HTHTETR"/>
</dbReference>
<dbReference type="EMBL" id="CP000301">
    <property type="protein sequence ID" value="ABD88346.1"/>
    <property type="molecule type" value="Genomic_DNA"/>
</dbReference>
<dbReference type="Gene3D" id="1.10.357.10">
    <property type="entry name" value="Tetracycline Repressor, domain 2"/>
    <property type="match status" value="1"/>
</dbReference>
<dbReference type="PANTHER" id="PTHR30055">
    <property type="entry name" value="HTH-TYPE TRANSCRIPTIONAL REGULATOR RUTR"/>
    <property type="match status" value="1"/>
</dbReference>
<dbReference type="SUPFAM" id="SSF46689">
    <property type="entry name" value="Homeodomain-like"/>
    <property type="match status" value="1"/>
</dbReference>
<evidence type="ECO:0000256" key="2">
    <source>
        <dbReference type="ARBA" id="ARBA00023125"/>
    </source>
</evidence>
<dbReference type="eggNOG" id="COG1309">
    <property type="taxonomic scope" value="Bacteria"/>
</dbReference>
<dbReference type="Gene3D" id="1.10.10.60">
    <property type="entry name" value="Homeodomain-like"/>
    <property type="match status" value="1"/>
</dbReference>
<dbReference type="Pfam" id="PF00440">
    <property type="entry name" value="TetR_N"/>
    <property type="match status" value="1"/>
</dbReference>
<dbReference type="KEGG" id="rpc:RPC_2798"/>
<dbReference type="InterPro" id="IPR050109">
    <property type="entry name" value="HTH-type_TetR-like_transc_reg"/>
</dbReference>
<proteinExistence type="predicted"/>
<keyword evidence="1" id="KW-0805">Transcription regulation</keyword>
<feature type="domain" description="HTH tetR-type" evidence="5">
    <location>
        <begin position="36"/>
        <end position="96"/>
    </location>
</feature>
<name>Q213U0_RHOPB</name>